<protein>
    <submittedName>
        <fullName evidence="2">Uncharacterized protein</fullName>
    </submittedName>
</protein>
<proteinExistence type="predicted"/>
<dbReference type="RefSeq" id="XP_033397659.1">
    <property type="nucleotide sequence ID" value="XM_033543148.1"/>
</dbReference>
<dbReference type="GeneID" id="54300645"/>
<accession>A0A6A6BGF3</accession>
<organism evidence="2 3">
    <name type="scientific">Aplosporella prunicola CBS 121167</name>
    <dbReference type="NCBI Taxonomy" id="1176127"/>
    <lineage>
        <taxon>Eukaryota</taxon>
        <taxon>Fungi</taxon>
        <taxon>Dikarya</taxon>
        <taxon>Ascomycota</taxon>
        <taxon>Pezizomycotina</taxon>
        <taxon>Dothideomycetes</taxon>
        <taxon>Dothideomycetes incertae sedis</taxon>
        <taxon>Botryosphaeriales</taxon>
        <taxon>Aplosporellaceae</taxon>
        <taxon>Aplosporella</taxon>
    </lineage>
</organism>
<evidence type="ECO:0000256" key="1">
    <source>
        <dbReference type="SAM" id="MobiDB-lite"/>
    </source>
</evidence>
<sequence length="290" mass="32253">MASSPAQRQRPLVAPAALATVPISPNAQTGVTGRGATDQLTVCLWFSNRLSACLTGWLVGWLAVISAMRRDAQNWRYLVMEVVERVPGRRARGAGTEEAWSQGVGKSRRARDGDLLDTYKIVCIWDYLLSWYIAFSLLVPGYPSIYPPIPASAAAPFICTNNHNHNHSHPNPPHKPSTLRLHPTYYYRITPQTQPQPRPRHAPETPPYITARDVSFPGRSEACTCMHPRPIGVFFGGYCFERVLVRKPSLTTQPHNPFPAKYVVEQTQPGQAAKRASGRTAKLLYDERAG</sequence>
<reference evidence="2" key="1">
    <citation type="journal article" date="2020" name="Stud. Mycol.">
        <title>101 Dothideomycetes genomes: a test case for predicting lifestyles and emergence of pathogens.</title>
        <authorList>
            <person name="Haridas S."/>
            <person name="Albert R."/>
            <person name="Binder M."/>
            <person name="Bloem J."/>
            <person name="Labutti K."/>
            <person name="Salamov A."/>
            <person name="Andreopoulos B."/>
            <person name="Baker S."/>
            <person name="Barry K."/>
            <person name="Bills G."/>
            <person name="Bluhm B."/>
            <person name="Cannon C."/>
            <person name="Castanera R."/>
            <person name="Culley D."/>
            <person name="Daum C."/>
            <person name="Ezra D."/>
            <person name="Gonzalez J."/>
            <person name="Henrissat B."/>
            <person name="Kuo A."/>
            <person name="Liang C."/>
            <person name="Lipzen A."/>
            <person name="Lutzoni F."/>
            <person name="Magnuson J."/>
            <person name="Mondo S."/>
            <person name="Nolan M."/>
            <person name="Ohm R."/>
            <person name="Pangilinan J."/>
            <person name="Park H.-J."/>
            <person name="Ramirez L."/>
            <person name="Alfaro M."/>
            <person name="Sun H."/>
            <person name="Tritt A."/>
            <person name="Yoshinaga Y."/>
            <person name="Zwiers L.-H."/>
            <person name="Turgeon B."/>
            <person name="Goodwin S."/>
            <person name="Spatafora J."/>
            <person name="Crous P."/>
            <person name="Grigoriev I."/>
        </authorList>
    </citation>
    <scope>NUCLEOTIDE SEQUENCE</scope>
    <source>
        <strain evidence="2">CBS 121167</strain>
    </source>
</reference>
<keyword evidence="3" id="KW-1185">Reference proteome</keyword>
<evidence type="ECO:0000313" key="2">
    <source>
        <dbReference type="EMBL" id="KAF2141947.1"/>
    </source>
</evidence>
<dbReference type="AlphaFoldDB" id="A0A6A6BGF3"/>
<gene>
    <name evidence="2" type="ORF">K452DRAFT_308366</name>
</gene>
<name>A0A6A6BGF3_9PEZI</name>
<evidence type="ECO:0000313" key="3">
    <source>
        <dbReference type="Proteomes" id="UP000799438"/>
    </source>
</evidence>
<feature type="region of interest" description="Disordered" evidence="1">
    <location>
        <begin position="269"/>
        <end position="290"/>
    </location>
</feature>
<dbReference type="EMBL" id="ML995485">
    <property type="protein sequence ID" value="KAF2141947.1"/>
    <property type="molecule type" value="Genomic_DNA"/>
</dbReference>
<dbReference type="Proteomes" id="UP000799438">
    <property type="component" value="Unassembled WGS sequence"/>
</dbReference>